<comment type="caution">
    <text evidence="13">The sequence shown here is derived from an EMBL/GenBank/DDBJ whole genome shotgun (WGS) entry which is preliminary data.</text>
</comment>
<keyword evidence="3" id="KW-0808">Transferase</keyword>
<feature type="domain" description="BAH" evidence="11">
    <location>
        <begin position="924"/>
        <end position="1040"/>
    </location>
</feature>
<dbReference type="GO" id="GO:0008270">
    <property type="term" value="F:zinc ion binding"/>
    <property type="evidence" value="ECO:0007669"/>
    <property type="project" value="UniProtKB-KW"/>
</dbReference>
<dbReference type="PROSITE" id="PS01359">
    <property type="entry name" value="ZF_PHD_1"/>
    <property type="match status" value="1"/>
</dbReference>
<evidence type="ECO:0000256" key="6">
    <source>
        <dbReference type="ARBA" id="ARBA00022771"/>
    </source>
</evidence>
<evidence type="ECO:0008006" key="15">
    <source>
        <dbReference type="Google" id="ProtNLM"/>
    </source>
</evidence>
<dbReference type="InterPro" id="IPR013083">
    <property type="entry name" value="Znf_RING/FYVE/PHD"/>
</dbReference>
<dbReference type="InterPro" id="IPR006560">
    <property type="entry name" value="AWS_dom"/>
</dbReference>
<dbReference type="PROSITE" id="PS50280">
    <property type="entry name" value="SET"/>
    <property type="match status" value="1"/>
</dbReference>
<feature type="domain" description="AWS" evidence="12">
    <location>
        <begin position="472"/>
        <end position="518"/>
    </location>
</feature>
<dbReference type="PANTHER" id="PTHR46147">
    <property type="entry name" value="HISTONE-LYSINE N-METHYLTRANSFERASE ASH1"/>
    <property type="match status" value="1"/>
</dbReference>
<keyword evidence="6" id="KW-0863">Zinc-finger</keyword>
<feature type="region of interest" description="Disordered" evidence="9">
    <location>
        <begin position="422"/>
        <end position="449"/>
    </location>
</feature>
<keyword evidence="14" id="KW-1185">Reference proteome</keyword>
<evidence type="ECO:0000256" key="2">
    <source>
        <dbReference type="ARBA" id="ARBA00022603"/>
    </source>
</evidence>
<evidence type="ECO:0000259" key="12">
    <source>
        <dbReference type="PROSITE" id="PS51215"/>
    </source>
</evidence>
<evidence type="ECO:0000259" key="11">
    <source>
        <dbReference type="PROSITE" id="PS51038"/>
    </source>
</evidence>
<dbReference type="AlphaFoldDB" id="A0AAV5U188"/>
<dbReference type="PANTHER" id="PTHR46147:SF3">
    <property type="entry name" value="HISTONE-LYSINE N-METHYLTRANSFERASE ASH1"/>
    <property type="match status" value="1"/>
</dbReference>
<dbReference type="GO" id="GO:0006355">
    <property type="term" value="P:regulation of DNA-templated transcription"/>
    <property type="evidence" value="ECO:0007669"/>
    <property type="project" value="TreeGrafter"/>
</dbReference>
<comment type="subcellular location">
    <subcellularLocation>
        <location evidence="1">Nucleus</location>
    </subcellularLocation>
</comment>
<evidence type="ECO:0000256" key="1">
    <source>
        <dbReference type="ARBA" id="ARBA00004123"/>
    </source>
</evidence>
<dbReference type="InterPro" id="IPR001025">
    <property type="entry name" value="BAH_dom"/>
</dbReference>
<dbReference type="InterPro" id="IPR011011">
    <property type="entry name" value="Znf_FYVE_PHD"/>
</dbReference>
<dbReference type="InterPro" id="IPR046341">
    <property type="entry name" value="SET_dom_sf"/>
</dbReference>
<dbReference type="Gene3D" id="2.170.270.10">
    <property type="entry name" value="SET domain"/>
    <property type="match status" value="1"/>
</dbReference>
<sequence length="1114" mass="126299">MSYEAVPCMVRAPSQDGTKGAILGVIIRPSSSQEGSHGSSLQTPPGVIPIKGAKSIVIQPGSKRSLIISNDQIQKMVNGRGMKMSPHSLWSPSHPLPSSSTSSSLLQVSQSSSLTSPQSVDGSSSSPSSSIRIHSSVDGIASSTPDSGIQSVPPTPPQTCSHQQKGEEKAEDESKWDDMPRLRPMDEEDMAICGSSVHPSVYPPPLDDSLWSSECETSLPSSLINTSWNPEEIATQLLSMAAFDPQKIQEVTALMLQRSKEDVGKKEENKKKRKNEKTESIIGKKKAKIDYEECKPSTSSEESGERNDNRDMSEEEHKRSEEEPRDEEERDDTLTIYRLAIRRRLNNKVEETTDRVVDSLSHLSLGEQQWKKRDVITNPLFRPIQWTTINERKVNLSDILRRESREKNKKEEDEVIPSIVQRKKRKEERKKESKEPIKKLKRRGEKEEETYENIQSNEYVCSHPLPSLSSLSSTLSCECTRGGCLSPSQCIHRSLRLFCTPSTCPLHSCSNRLSSSYNLYLSKGILKTKEPKKANEFMGEIVGEVVSVSSMASRISSSASPLRSFAFTPTHFIDCSSKGNITRFIRHSCQPNSSIQIWWELGVPHLCIFSLYPIASNSEITVDLSFISPSPFDCHCSSRKCRLSIPPSISIYRYQSMILPSTISFLRRNLRESGRRKRDSNRLLYSIYLLLDHKLRYIDGKVNREYASILYKLRCASISDEKELFKCLISELMNITQDPIDTHSLSCIRNRLMIGKEEEEKEKKKSRKSDSNAFSRHIDTSYLDESPPVGSYNPDEWKGGEICTNDAVRCICGVLEDDGEMVECDKCHYWLHSDCIDTPSTQSFQCPLCLSSTSSPNGDVILKIQPQIRLDGCTYFKALENNKKIQIRLNECVYVKRLQSDNYKKILRALEQKKGKINDSIKEESLMCQDLEDTVVPPRSSLRVFRVERLLVTDGGYRFLFGSYFARPHETYVENRLFHKSEIFATPLYDTLPLDAVVGKCIVLSPVHFCGGRPVGFQEQDVLVCEYQLDRNQRHFDKCRNNYYLNTEPYAFKKFERARTLQRCFTPFTYSSSSTPSATITCSQDSQEETARLLRQQSAKRINTVVKRLTSTHV</sequence>
<evidence type="ECO:0000256" key="7">
    <source>
        <dbReference type="ARBA" id="ARBA00022833"/>
    </source>
</evidence>
<feature type="region of interest" description="Disordered" evidence="9">
    <location>
        <begin position="260"/>
        <end position="331"/>
    </location>
</feature>
<reference evidence="13" key="1">
    <citation type="submission" date="2023-10" db="EMBL/GenBank/DDBJ databases">
        <title>Genome assembly of Pristionchus species.</title>
        <authorList>
            <person name="Yoshida K."/>
            <person name="Sommer R.J."/>
        </authorList>
    </citation>
    <scope>NUCLEOTIDE SEQUENCE</scope>
    <source>
        <strain evidence="13">RS0144</strain>
    </source>
</reference>
<protein>
    <recommendedName>
        <fullName evidence="15">PHD finger motif containing protein</fullName>
    </recommendedName>
</protein>
<dbReference type="Gene3D" id="3.30.40.10">
    <property type="entry name" value="Zinc/RING finger domain, C3HC4 (zinc finger)"/>
    <property type="match status" value="1"/>
</dbReference>
<feature type="compositionally biased region" description="Basic and acidic residues" evidence="9">
    <location>
        <begin position="429"/>
        <end position="438"/>
    </location>
</feature>
<keyword evidence="4" id="KW-0949">S-adenosyl-L-methionine</keyword>
<dbReference type="GO" id="GO:0032259">
    <property type="term" value="P:methylation"/>
    <property type="evidence" value="ECO:0007669"/>
    <property type="project" value="UniProtKB-KW"/>
</dbReference>
<feature type="compositionally biased region" description="Basic and acidic residues" evidence="9">
    <location>
        <begin position="164"/>
        <end position="182"/>
    </location>
</feature>
<dbReference type="InterPro" id="IPR019786">
    <property type="entry name" value="Zinc_finger_PHD-type_CS"/>
</dbReference>
<gene>
    <name evidence="13" type="ORF">PENTCL1PPCAC_22805</name>
</gene>
<evidence type="ECO:0000256" key="3">
    <source>
        <dbReference type="ARBA" id="ARBA00022679"/>
    </source>
</evidence>
<dbReference type="InterPro" id="IPR001214">
    <property type="entry name" value="SET_dom"/>
</dbReference>
<dbReference type="PROSITE" id="PS51038">
    <property type="entry name" value="BAH"/>
    <property type="match status" value="1"/>
</dbReference>
<keyword evidence="5" id="KW-0479">Metal-binding</keyword>
<evidence type="ECO:0000313" key="14">
    <source>
        <dbReference type="Proteomes" id="UP001432027"/>
    </source>
</evidence>
<feature type="compositionally biased region" description="Basic and acidic residues" evidence="9">
    <location>
        <begin position="260"/>
        <end position="270"/>
    </location>
</feature>
<dbReference type="InterPro" id="IPR043151">
    <property type="entry name" value="BAH_sf"/>
</dbReference>
<keyword evidence="2" id="KW-0489">Methyltransferase</keyword>
<feature type="compositionally biased region" description="Polar residues" evidence="9">
    <location>
        <begin position="141"/>
        <end position="163"/>
    </location>
</feature>
<dbReference type="EMBL" id="BTSX01000005">
    <property type="protein sequence ID" value="GMT00631.1"/>
    <property type="molecule type" value="Genomic_DNA"/>
</dbReference>
<dbReference type="InterPro" id="IPR001965">
    <property type="entry name" value="Znf_PHD"/>
</dbReference>
<dbReference type="PROSITE" id="PS51215">
    <property type="entry name" value="AWS"/>
    <property type="match status" value="1"/>
</dbReference>
<dbReference type="Pfam" id="PF01426">
    <property type="entry name" value="BAH"/>
    <property type="match status" value="1"/>
</dbReference>
<dbReference type="GO" id="GO:0003682">
    <property type="term" value="F:chromatin binding"/>
    <property type="evidence" value="ECO:0007669"/>
    <property type="project" value="InterPro"/>
</dbReference>
<keyword evidence="8" id="KW-0539">Nucleus</keyword>
<evidence type="ECO:0000256" key="5">
    <source>
        <dbReference type="ARBA" id="ARBA00022723"/>
    </source>
</evidence>
<feature type="region of interest" description="Disordered" evidence="9">
    <location>
        <begin position="82"/>
        <end position="182"/>
    </location>
</feature>
<dbReference type="SMART" id="SM00317">
    <property type="entry name" value="SET"/>
    <property type="match status" value="1"/>
</dbReference>
<feature type="compositionally biased region" description="Low complexity" evidence="9">
    <location>
        <begin position="85"/>
        <end position="139"/>
    </location>
</feature>
<evidence type="ECO:0000256" key="9">
    <source>
        <dbReference type="SAM" id="MobiDB-lite"/>
    </source>
</evidence>
<accession>A0AAV5U188</accession>
<evidence type="ECO:0000256" key="8">
    <source>
        <dbReference type="ARBA" id="ARBA00023242"/>
    </source>
</evidence>
<evidence type="ECO:0000259" key="10">
    <source>
        <dbReference type="PROSITE" id="PS50280"/>
    </source>
</evidence>
<proteinExistence type="predicted"/>
<dbReference type="GO" id="GO:0042800">
    <property type="term" value="F:histone H3K4 methyltransferase activity"/>
    <property type="evidence" value="ECO:0007669"/>
    <property type="project" value="TreeGrafter"/>
</dbReference>
<feature type="domain" description="SET" evidence="10">
    <location>
        <begin position="493"/>
        <end position="625"/>
    </location>
</feature>
<name>A0AAV5U188_9BILA</name>
<dbReference type="Pfam" id="PF00856">
    <property type="entry name" value="SET"/>
    <property type="match status" value="1"/>
</dbReference>
<evidence type="ECO:0000256" key="4">
    <source>
        <dbReference type="ARBA" id="ARBA00022691"/>
    </source>
</evidence>
<dbReference type="SUPFAM" id="SSF57903">
    <property type="entry name" value="FYVE/PHD zinc finger"/>
    <property type="match status" value="1"/>
</dbReference>
<organism evidence="13 14">
    <name type="scientific">Pristionchus entomophagus</name>
    <dbReference type="NCBI Taxonomy" id="358040"/>
    <lineage>
        <taxon>Eukaryota</taxon>
        <taxon>Metazoa</taxon>
        <taxon>Ecdysozoa</taxon>
        <taxon>Nematoda</taxon>
        <taxon>Chromadorea</taxon>
        <taxon>Rhabditida</taxon>
        <taxon>Rhabditina</taxon>
        <taxon>Diplogasteromorpha</taxon>
        <taxon>Diplogasteroidea</taxon>
        <taxon>Neodiplogasteridae</taxon>
        <taxon>Pristionchus</taxon>
    </lineage>
</organism>
<dbReference type="SMART" id="SM00439">
    <property type="entry name" value="BAH"/>
    <property type="match status" value="1"/>
</dbReference>
<keyword evidence="7" id="KW-0862">Zinc</keyword>
<feature type="compositionally biased region" description="Basic and acidic residues" evidence="9">
    <location>
        <begin position="303"/>
        <end position="322"/>
    </location>
</feature>
<evidence type="ECO:0000313" key="13">
    <source>
        <dbReference type="EMBL" id="GMT00631.1"/>
    </source>
</evidence>
<dbReference type="Gene3D" id="2.30.30.490">
    <property type="match status" value="1"/>
</dbReference>
<dbReference type="GO" id="GO:0005654">
    <property type="term" value="C:nucleoplasm"/>
    <property type="evidence" value="ECO:0007669"/>
    <property type="project" value="TreeGrafter"/>
</dbReference>
<dbReference type="SUPFAM" id="SSF82199">
    <property type="entry name" value="SET domain"/>
    <property type="match status" value="1"/>
</dbReference>
<dbReference type="SMART" id="SM00249">
    <property type="entry name" value="PHD"/>
    <property type="match status" value="1"/>
</dbReference>
<dbReference type="Proteomes" id="UP001432027">
    <property type="component" value="Unassembled WGS sequence"/>
</dbReference>